<dbReference type="PANTHER" id="PTHR11614">
    <property type="entry name" value="PHOSPHOLIPASE-RELATED"/>
    <property type="match status" value="1"/>
</dbReference>
<dbReference type="GO" id="GO:0016787">
    <property type="term" value="F:hydrolase activity"/>
    <property type="evidence" value="ECO:0007669"/>
    <property type="project" value="UniProtKB-KW"/>
</dbReference>
<keyword evidence="3" id="KW-1185">Reference proteome</keyword>
<dbReference type="InterPro" id="IPR029058">
    <property type="entry name" value="AB_hydrolase_fold"/>
</dbReference>
<dbReference type="InterPro" id="IPR012354">
    <property type="entry name" value="Esterase_lipase"/>
</dbReference>
<protein>
    <submittedName>
        <fullName evidence="2">Alpha/beta fold hydrolase</fullName>
    </submittedName>
</protein>
<keyword evidence="2" id="KW-0378">Hydrolase</keyword>
<evidence type="ECO:0000313" key="2">
    <source>
        <dbReference type="EMBL" id="GAA2176581.1"/>
    </source>
</evidence>
<dbReference type="RefSeq" id="WP_346028377.1">
    <property type="nucleotide sequence ID" value="NZ_BAAAON010000002.1"/>
</dbReference>
<dbReference type="Proteomes" id="UP001500974">
    <property type="component" value="Unassembled WGS sequence"/>
</dbReference>
<dbReference type="PIRSF" id="PIRSF017388">
    <property type="entry name" value="Esterase_lipase"/>
    <property type="match status" value="1"/>
</dbReference>
<gene>
    <name evidence="2" type="ORF">GCM10009784_23620</name>
</gene>
<dbReference type="Pfam" id="PF12146">
    <property type="entry name" value="Hydrolase_4"/>
    <property type="match status" value="1"/>
</dbReference>
<evidence type="ECO:0000313" key="3">
    <source>
        <dbReference type="Proteomes" id="UP001500974"/>
    </source>
</evidence>
<accession>A0ABN3AZU3</accession>
<dbReference type="Gene3D" id="3.40.50.1820">
    <property type="entry name" value="alpha/beta hydrolase"/>
    <property type="match status" value="1"/>
</dbReference>
<dbReference type="InterPro" id="IPR022742">
    <property type="entry name" value="Hydrolase_4"/>
</dbReference>
<dbReference type="EMBL" id="BAAAON010000002">
    <property type="protein sequence ID" value="GAA2176581.1"/>
    <property type="molecule type" value="Genomic_DNA"/>
</dbReference>
<dbReference type="InterPro" id="IPR051044">
    <property type="entry name" value="MAG_DAG_Lipase"/>
</dbReference>
<evidence type="ECO:0000259" key="1">
    <source>
        <dbReference type="Pfam" id="PF12146"/>
    </source>
</evidence>
<proteinExistence type="predicted"/>
<sequence length="254" mass="27521">MTADPTLAAFSSNGSGNNARIGVLLSHGFTGSPASVAGWARYLADYGFAVRLPLLAGHGTTWQELARTPWERWYEGIDTAYQDLARNTDAVVVAGLSMGGALALRLAALEPVAGVVVVNPGLTMGDPRARYAGVLKYLLRSVPSIGNDIRKEGMDERAYPRTPVAAVHQLAQLFRDTTDRLPQVTAPTLVFRSNVDRIVPESSLEVLQRRIGSAHLEVIRLENSYHVATMDHDQELIFERSAAFIEHVTAGTTA</sequence>
<organism evidence="2 3">
    <name type="scientific">Arthrobacter parietis</name>
    <dbReference type="NCBI Taxonomy" id="271434"/>
    <lineage>
        <taxon>Bacteria</taxon>
        <taxon>Bacillati</taxon>
        <taxon>Actinomycetota</taxon>
        <taxon>Actinomycetes</taxon>
        <taxon>Micrococcales</taxon>
        <taxon>Micrococcaceae</taxon>
        <taxon>Arthrobacter</taxon>
    </lineage>
</organism>
<reference evidence="2 3" key="1">
    <citation type="journal article" date="2019" name="Int. J. Syst. Evol. Microbiol.">
        <title>The Global Catalogue of Microorganisms (GCM) 10K type strain sequencing project: providing services to taxonomists for standard genome sequencing and annotation.</title>
        <authorList>
            <consortium name="The Broad Institute Genomics Platform"/>
            <consortium name="The Broad Institute Genome Sequencing Center for Infectious Disease"/>
            <person name="Wu L."/>
            <person name="Ma J."/>
        </authorList>
    </citation>
    <scope>NUCLEOTIDE SEQUENCE [LARGE SCALE GENOMIC DNA]</scope>
    <source>
        <strain evidence="2 3">JCM 14917</strain>
    </source>
</reference>
<name>A0ABN3AZU3_9MICC</name>
<dbReference type="SUPFAM" id="SSF53474">
    <property type="entry name" value="alpha/beta-Hydrolases"/>
    <property type="match status" value="1"/>
</dbReference>
<comment type="caution">
    <text evidence="2">The sequence shown here is derived from an EMBL/GenBank/DDBJ whole genome shotgun (WGS) entry which is preliminary data.</text>
</comment>
<feature type="domain" description="Serine aminopeptidase S33" evidence="1">
    <location>
        <begin position="20"/>
        <end position="232"/>
    </location>
</feature>